<evidence type="ECO:0000313" key="17">
    <source>
        <dbReference type="Proteomes" id="UP000255326"/>
    </source>
</evidence>
<comment type="similarity">
    <text evidence="14">Belongs to the helicase family. AddB/RexB type 1 subfamily.</text>
</comment>
<dbReference type="AlphaFoldDB" id="A0A370GX40"/>
<keyword evidence="10 14" id="KW-0408">Iron</keyword>
<comment type="cofactor">
    <cofactor evidence="14">
        <name>[4Fe-4S] cluster</name>
        <dbReference type="ChEBI" id="CHEBI:49883"/>
    </cofactor>
    <text evidence="14">Binds 1 [4Fe-4S] cluster.</text>
</comment>
<dbReference type="InterPro" id="IPR049035">
    <property type="entry name" value="ADDB_N"/>
</dbReference>
<reference evidence="16 17" key="1">
    <citation type="submission" date="2018-07" db="EMBL/GenBank/DDBJ databases">
        <title>Genomic Encyclopedia of Type Strains, Phase IV (KMG-IV): sequencing the most valuable type-strain genomes for metagenomic binning, comparative biology and taxonomic classification.</title>
        <authorList>
            <person name="Goeker M."/>
        </authorList>
    </citation>
    <scope>NUCLEOTIDE SEQUENCE [LARGE SCALE GENOMIC DNA]</scope>
    <source>
        <strain evidence="16 17">DSM 25281</strain>
    </source>
</reference>
<evidence type="ECO:0000259" key="15">
    <source>
        <dbReference type="PROSITE" id="PS51217"/>
    </source>
</evidence>
<keyword evidence="8 14" id="KW-0269">Exonuclease</keyword>
<evidence type="ECO:0000313" key="16">
    <source>
        <dbReference type="EMBL" id="RDI47820.1"/>
    </source>
</evidence>
<proteinExistence type="inferred from homology"/>
<evidence type="ECO:0000256" key="11">
    <source>
        <dbReference type="ARBA" id="ARBA00023014"/>
    </source>
</evidence>
<protein>
    <recommendedName>
        <fullName evidence="14">ATP-dependent helicase/deoxyribonuclease subunit B</fullName>
        <ecNumber evidence="14">3.1.-.-</ecNumber>
    </recommendedName>
    <alternativeName>
        <fullName evidence="14">ATP-dependent helicase/nuclease subunit AddB</fullName>
    </alternativeName>
</protein>
<keyword evidence="9 14" id="KW-0067">ATP-binding</keyword>
<dbReference type="GO" id="GO:0003690">
    <property type="term" value="F:double-stranded DNA binding"/>
    <property type="evidence" value="ECO:0007669"/>
    <property type="project" value="UniProtKB-UniRule"/>
</dbReference>
<comment type="caution">
    <text evidence="16">The sequence shown here is derived from an EMBL/GenBank/DDBJ whole genome shotgun (WGS) entry which is preliminary data.</text>
</comment>
<dbReference type="GO" id="GO:0046872">
    <property type="term" value="F:metal ion binding"/>
    <property type="evidence" value="ECO:0007669"/>
    <property type="project" value="UniProtKB-KW"/>
</dbReference>
<dbReference type="RefSeq" id="WP_114744020.1">
    <property type="nucleotide sequence ID" value="NZ_QQAY01000001.1"/>
</dbReference>
<keyword evidence="6 14" id="KW-0378">Hydrolase</keyword>
<dbReference type="Proteomes" id="UP000255326">
    <property type="component" value="Unassembled WGS sequence"/>
</dbReference>
<keyword evidence="2 14" id="KW-0540">Nuclease</keyword>
<dbReference type="GO" id="GO:0004386">
    <property type="term" value="F:helicase activity"/>
    <property type="evidence" value="ECO:0007669"/>
    <property type="project" value="UniProtKB-KW"/>
</dbReference>
<feature type="domain" description="UvrD-like helicase C-terminal" evidence="15">
    <location>
        <begin position="277"/>
        <end position="585"/>
    </location>
</feature>
<keyword evidence="11 14" id="KW-0411">Iron-sulfur</keyword>
<evidence type="ECO:0000256" key="1">
    <source>
        <dbReference type="ARBA" id="ARBA00022485"/>
    </source>
</evidence>
<evidence type="ECO:0000256" key="5">
    <source>
        <dbReference type="ARBA" id="ARBA00022763"/>
    </source>
</evidence>
<keyword evidence="17" id="KW-1185">Reference proteome</keyword>
<dbReference type="SUPFAM" id="SSF52540">
    <property type="entry name" value="P-loop containing nucleoside triphosphate hydrolases"/>
    <property type="match status" value="1"/>
</dbReference>
<keyword evidence="7 14" id="KW-0347">Helicase</keyword>
<keyword evidence="12 14" id="KW-0238">DNA-binding</keyword>
<evidence type="ECO:0000256" key="9">
    <source>
        <dbReference type="ARBA" id="ARBA00022840"/>
    </source>
</evidence>
<feature type="binding site" evidence="14">
    <location>
        <position position="1121"/>
    </location>
    <ligand>
        <name>[4Fe-4S] cluster</name>
        <dbReference type="ChEBI" id="CHEBI:49883"/>
    </ligand>
</feature>
<dbReference type="GO" id="GO:0051539">
    <property type="term" value="F:4 iron, 4 sulfur cluster binding"/>
    <property type="evidence" value="ECO:0007669"/>
    <property type="project" value="UniProtKB-KW"/>
</dbReference>
<dbReference type="PROSITE" id="PS51217">
    <property type="entry name" value="UVRD_HELICASE_CTER"/>
    <property type="match status" value="1"/>
</dbReference>
<dbReference type="GO" id="GO:0008409">
    <property type="term" value="F:5'-3' exonuclease activity"/>
    <property type="evidence" value="ECO:0007669"/>
    <property type="project" value="UniProtKB-UniRule"/>
</dbReference>
<dbReference type="PANTHER" id="PTHR30591:SF1">
    <property type="entry name" value="RECBCD ENZYME SUBUNIT RECC"/>
    <property type="match status" value="1"/>
</dbReference>
<feature type="binding site" evidence="14">
    <location>
        <position position="1130"/>
    </location>
    <ligand>
        <name>[4Fe-4S] cluster</name>
        <dbReference type="ChEBI" id="CHEBI:49883"/>
    </ligand>
</feature>
<dbReference type="Pfam" id="PF13361">
    <property type="entry name" value="UvrD_C"/>
    <property type="match status" value="1"/>
</dbReference>
<dbReference type="Pfam" id="PF12705">
    <property type="entry name" value="PDDEXK_1"/>
    <property type="match status" value="1"/>
</dbReference>
<evidence type="ECO:0000256" key="8">
    <source>
        <dbReference type="ARBA" id="ARBA00022839"/>
    </source>
</evidence>
<comment type="miscellaneous">
    <text evidence="14">Despite having conserved helicase domains, this subunit does not have helicase activity.</text>
</comment>
<dbReference type="GO" id="GO:0005524">
    <property type="term" value="F:ATP binding"/>
    <property type="evidence" value="ECO:0007669"/>
    <property type="project" value="UniProtKB-UniRule"/>
</dbReference>
<dbReference type="InterPro" id="IPR014140">
    <property type="entry name" value="DNA_helicase_suAddB"/>
</dbReference>
<dbReference type="NCBIfam" id="TIGR02773">
    <property type="entry name" value="addB_Gpos"/>
    <property type="match status" value="1"/>
</dbReference>
<evidence type="ECO:0000256" key="12">
    <source>
        <dbReference type="ARBA" id="ARBA00023125"/>
    </source>
</evidence>
<keyword evidence="1 14" id="KW-0004">4Fe-4S</keyword>
<feature type="binding site" evidence="14">
    <location>
        <position position="1124"/>
    </location>
    <ligand>
        <name>[4Fe-4S] cluster</name>
        <dbReference type="ChEBI" id="CHEBI:49883"/>
    </ligand>
</feature>
<dbReference type="InterPro" id="IPR014017">
    <property type="entry name" value="DNA_helicase_UvrD-like_C"/>
</dbReference>
<comment type="subunit">
    <text evidence="14">Heterodimer of AddA and AddB.</text>
</comment>
<evidence type="ECO:0000256" key="4">
    <source>
        <dbReference type="ARBA" id="ARBA00022741"/>
    </source>
</evidence>
<dbReference type="PANTHER" id="PTHR30591">
    <property type="entry name" value="RECBCD ENZYME SUBUNIT RECC"/>
    <property type="match status" value="1"/>
</dbReference>
<dbReference type="Gene3D" id="3.90.320.10">
    <property type="match status" value="1"/>
</dbReference>
<dbReference type="EMBL" id="QQAY01000001">
    <property type="protein sequence ID" value="RDI47820.1"/>
    <property type="molecule type" value="Genomic_DNA"/>
</dbReference>
<keyword evidence="5 14" id="KW-0227">DNA damage</keyword>
<feature type="binding site" evidence="14">
    <location>
        <position position="801"/>
    </location>
    <ligand>
        <name>[4Fe-4S] cluster</name>
        <dbReference type="ChEBI" id="CHEBI:49883"/>
    </ligand>
</feature>
<dbReference type="Gene3D" id="6.10.140.1030">
    <property type="match status" value="1"/>
</dbReference>
<evidence type="ECO:0000256" key="2">
    <source>
        <dbReference type="ARBA" id="ARBA00022722"/>
    </source>
</evidence>
<evidence type="ECO:0000256" key="3">
    <source>
        <dbReference type="ARBA" id="ARBA00022723"/>
    </source>
</evidence>
<dbReference type="GO" id="GO:0000724">
    <property type="term" value="P:double-strand break repair via homologous recombination"/>
    <property type="evidence" value="ECO:0007669"/>
    <property type="project" value="UniProtKB-UniRule"/>
</dbReference>
<comment type="cofactor">
    <cofactor evidence="14">
        <name>Mg(2+)</name>
        <dbReference type="ChEBI" id="CHEBI:18420"/>
    </cofactor>
</comment>
<keyword evidence="4 14" id="KW-0547">Nucleotide-binding</keyword>
<dbReference type="Pfam" id="PF21445">
    <property type="entry name" value="ADDB_N"/>
    <property type="match status" value="1"/>
</dbReference>
<evidence type="ECO:0000256" key="10">
    <source>
        <dbReference type="ARBA" id="ARBA00023004"/>
    </source>
</evidence>
<dbReference type="OrthoDB" id="9758506at2"/>
<dbReference type="InterPro" id="IPR027417">
    <property type="entry name" value="P-loop_NTPase"/>
</dbReference>
<comment type="function">
    <text evidence="14">The heterodimer acts as both an ATP-dependent DNA helicase and an ATP-dependent, dual-direction single-stranded exonuclease. Recognizes the chi site generating a DNA molecule suitable for the initiation of homologous recombination. The AddB subunit has 5' -&gt; 3' nuclease activity but not helicase activity.</text>
</comment>
<gene>
    <name evidence="14" type="primary">addB</name>
    <name evidence="16" type="ORF">DFR59_101485</name>
</gene>
<accession>A0A370GX40</accession>
<evidence type="ECO:0000256" key="6">
    <source>
        <dbReference type="ARBA" id="ARBA00022801"/>
    </source>
</evidence>
<organism evidence="16 17">
    <name type="scientific">Falsibacillus pallidus</name>
    <dbReference type="NCBI Taxonomy" id="493781"/>
    <lineage>
        <taxon>Bacteria</taxon>
        <taxon>Bacillati</taxon>
        <taxon>Bacillota</taxon>
        <taxon>Bacilli</taxon>
        <taxon>Bacillales</taxon>
        <taxon>Bacillaceae</taxon>
        <taxon>Falsibacillus</taxon>
    </lineage>
</organism>
<name>A0A370GX40_9BACI</name>
<evidence type="ECO:0000256" key="7">
    <source>
        <dbReference type="ARBA" id="ARBA00022806"/>
    </source>
</evidence>
<dbReference type="InterPro" id="IPR011604">
    <property type="entry name" value="PDDEXK-like_dom_sf"/>
</dbReference>
<dbReference type="EC" id="3.1.-.-" evidence="14"/>
<dbReference type="FunFam" id="3.90.320.10:FF:000006">
    <property type="entry name" value="ATP-dependent helicase/deoxyribonuclease subunit B"/>
    <property type="match status" value="1"/>
</dbReference>
<evidence type="ECO:0000256" key="13">
    <source>
        <dbReference type="ARBA" id="ARBA00023204"/>
    </source>
</evidence>
<sequence>MAIRFLIGRSGAGKTSFMFNEMQEKLELHPAGAPIIYLVPDQMTFLSEYRLVQSPNLSGMIRAQVFSFTRLAWRVLQETGGIGRYHLSSAGLNMLIRKIIEERKDDLKLFNRAADKNGFVSHVESMLTEFKRYCVNPEELSRKNKELENQGTNKSLSDKLHDLELIYTQFEDALFDKYIDSEDYFRLLADSIRHSEYLQNADIYIDGFHSFTPQEYLVIEQLMKTCRSVSIALTLDKPYKNSVPDELDLFRMTGETYSSLYGLAAANRLEVEDHILRESVRFDQKSLSHLEDQFEIRPTSVFDGGEKEAVELMQASNRRAEIEGIARKIRRLIMEEGKRYKDIAILVRNGQDYQEVLETIFFDYEIPYFIDQKRPMLNHPLIELIRSTLEVLNSQWRYEPVFRAVKTDLLFPLKSNHHQLREKMDRLENYVLSNGIKGSRWTSKDRWIYRRFRGLEHSDLPKTDQEREIEHEINELRLFISAPILRLARRLKKASVGKEYAEALFLFLEELDIPAKLENMRTAAEEKGNLVLAREHDQAWNAVIDLLDQFVELLGKESLTLKKFTTILDSGLESMKFSIVPPAMDQVIVANLELSRLSEIKTAFVVGLNDGVIPAKISEEGVLADDDREMLLNTGLNIAPSSRKRLLDEEFIAYKALTTPSEQLILSYPLANEEGRALMPSPYIKRIKEMFPDLSEKLVVNDPAELFEEDQKEYISHPNVAIAYLTTQLQLKKNHYPMAGFWWDVYNYYMKNPQWKENAMLILSSLFFQNRTKPLDEDISKSIYGEEILASVSRMEMYHGCPFSHFARHGLKLQERDIFKLDAPDIGEMFHGALKWISEEVNRRNISWAKLSKEECIHLAKAAVNELAPKLQHQILLSSNRHHYIKRKLENVISRASYVLSEHAKVSGFAPVGLELGFGPNGSLPPFSFTLKNGVKMALQGRIDRVDKAENPNGIFLRVIDYKSSAKTLDYTEVYYGLAMQMLTYLDIVIAHSKNLVGTEASPAGVLYFHVHNPVVKANSILTLDQIEEEIFKSFKMKGLILDDPEVLRMMDTALESGNSKVVSAGFKKDGSLTAASQTAGKEDLHYMRKYVRRIYEKTGNQIISGSVDISPYKLKDRTPCQFCSYRPVCQFDQSLEGNDYRVLKPHKPDEVIQYMREEVDGE</sequence>
<dbReference type="Gene3D" id="3.40.50.300">
    <property type="entry name" value="P-loop containing nucleotide triphosphate hydrolases"/>
    <property type="match status" value="4"/>
</dbReference>
<keyword evidence="3 14" id="KW-0479">Metal-binding</keyword>
<keyword evidence="13 14" id="KW-0234">DNA repair</keyword>
<dbReference type="HAMAP" id="MF_01452">
    <property type="entry name" value="AddB_type1"/>
    <property type="match status" value="1"/>
</dbReference>
<evidence type="ECO:0000256" key="14">
    <source>
        <dbReference type="HAMAP-Rule" id="MF_01452"/>
    </source>
</evidence>
<dbReference type="InterPro" id="IPR038726">
    <property type="entry name" value="PDDEXK_AddAB-type"/>
</dbReference>